<evidence type="ECO:0000313" key="1">
    <source>
        <dbReference type="EMBL" id="OGI86644.1"/>
    </source>
</evidence>
<gene>
    <name evidence="1" type="ORF">A3A91_02945</name>
</gene>
<name>A0A1F6WXY5_9BACT</name>
<dbReference type="EMBL" id="MFUR01000013">
    <property type="protein sequence ID" value="OGI86644.1"/>
    <property type="molecule type" value="Genomic_DNA"/>
</dbReference>
<dbReference type="AlphaFoldDB" id="A0A1F6WXY5"/>
<protein>
    <recommendedName>
        <fullName evidence="3">Terminase small subunit</fullName>
    </recommendedName>
</protein>
<organism evidence="1 2">
    <name type="scientific">Candidatus Nomurabacteria bacterium RIFCSPLOWO2_01_FULL_36_16</name>
    <dbReference type="NCBI Taxonomy" id="1801767"/>
    <lineage>
        <taxon>Bacteria</taxon>
        <taxon>Candidatus Nomuraibacteriota</taxon>
    </lineage>
</organism>
<reference evidence="1 2" key="1">
    <citation type="journal article" date="2016" name="Nat. Commun.">
        <title>Thousands of microbial genomes shed light on interconnected biogeochemical processes in an aquifer system.</title>
        <authorList>
            <person name="Anantharaman K."/>
            <person name="Brown C.T."/>
            <person name="Hug L.A."/>
            <person name="Sharon I."/>
            <person name="Castelle C.J."/>
            <person name="Probst A.J."/>
            <person name="Thomas B.C."/>
            <person name="Singh A."/>
            <person name="Wilkins M.J."/>
            <person name="Karaoz U."/>
            <person name="Brodie E.L."/>
            <person name="Williams K.H."/>
            <person name="Hubbard S.S."/>
            <person name="Banfield J.F."/>
        </authorList>
    </citation>
    <scope>NUCLEOTIDE SEQUENCE [LARGE SCALE GENOMIC DNA]</scope>
</reference>
<sequence>MDFNQIIMEEEKIKEKNKLPKTNHRVFKYFKALKQGKTKTEASIIAGYPDPNHTTRIEKTKGFQVLERYYKHELLNQISLQEIAEVNARNIRQERDIGGSNTAIKLALEKIEPDQIREDDFDKVIVVLSK</sequence>
<evidence type="ECO:0000313" key="2">
    <source>
        <dbReference type="Proteomes" id="UP000177001"/>
    </source>
</evidence>
<comment type="caution">
    <text evidence="1">The sequence shown here is derived from an EMBL/GenBank/DDBJ whole genome shotgun (WGS) entry which is preliminary data.</text>
</comment>
<evidence type="ECO:0008006" key="3">
    <source>
        <dbReference type="Google" id="ProtNLM"/>
    </source>
</evidence>
<dbReference type="Proteomes" id="UP000177001">
    <property type="component" value="Unassembled WGS sequence"/>
</dbReference>
<proteinExistence type="predicted"/>
<accession>A0A1F6WXY5</accession>